<comment type="caution">
    <text evidence="1">The sequence shown here is derived from an EMBL/GenBank/DDBJ whole genome shotgun (WGS) entry which is preliminary data.</text>
</comment>
<dbReference type="InterPro" id="IPR014986">
    <property type="entry name" value="XkdN-like"/>
</dbReference>
<dbReference type="RefSeq" id="WP_126294988.1">
    <property type="nucleotide sequence ID" value="NZ_CP155468.1"/>
</dbReference>
<evidence type="ECO:0000313" key="1">
    <source>
        <dbReference type="EMBL" id="RTQ91609.1"/>
    </source>
</evidence>
<evidence type="ECO:0000313" key="2">
    <source>
        <dbReference type="Proteomes" id="UP000276349"/>
    </source>
</evidence>
<dbReference type="Gene3D" id="3.30.2220.30">
    <property type="match status" value="1"/>
</dbReference>
<dbReference type="EMBL" id="RXNR01000039">
    <property type="protein sequence ID" value="RTQ91609.1"/>
    <property type="molecule type" value="Genomic_DNA"/>
</dbReference>
<proteinExistence type="predicted"/>
<dbReference type="Pfam" id="PF08890">
    <property type="entry name" value="Phage_TAC_5"/>
    <property type="match status" value="1"/>
</dbReference>
<dbReference type="OrthoDB" id="1807498at2"/>
<dbReference type="AlphaFoldDB" id="A0A3S0JUU1"/>
<name>A0A3S0JUU1_9BACI</name>
<gene>
    <name evidence="1" type="ORF">EKG35_13285</name>
</gene>
<sequence length="142" mass="15778">MSNLQAFFAQNVEKVKVEEHVISKRFKDANGKPIPWKFGAIDGEVDAANRKACTKRMPVPGKKGLMMPEVDFEQYTLKNAVATIKYPDLNDAELQSSYGVMGAEALLKKMLLPGELTEVKKITQEVNGFDVGMDDLVEEAKN</sequence>
<reference evidence="1 2" key="1">
    <citation type="submission" date="2018-12" db="EMBL/GenBank/DDBJ databases">
        <authorList>
            <person name="Yu L."/>
        </authorList>
    </citation>
    <scope>NUCLEOTIDE SEQUENCE [LARGE SCALE GENOMIC DNA]</scope>
    <source>
        <strain evidence="1 2">S5H2222</strain>
    </source>
</reference>
<dbReference type="Proteomes" id="UP000276349">
    <property type="component" value="Unassembled WGS sequence"/>
</dbReference>
<accession>A0A3S0JUU1</accession>
<keyword evidence="2" id="KW-1185">Reference proteome</keyword>
<organism evidence="1 2">
    <name type="scientific">Lysinibacillus telephonicus</name>
    <dbReference type="NCBI Taxonomy" id="1714840"/>
    <lineage>
        <taxon>Bacteria</taxon>
        <taxon>Bacillati</taxon>
        <taxon>Bacillota</taxon>
        <taxon>Bacilli</taxon>
        <taxon>Bacillales</taxon>
        <taxon>Bacillaceae</taxon>
        <taxon>Lysinibacillus</taxon>
    </lineage>
</organism>
<dbReference type="InterPro" id="IPR038559">
    <property type="entry name" value="XkdN-like_sf"/>
</dbReference>
<protein>
    <submittedName>
        <fullName evidence="1">Phage portal protein</fullName>
    </submittedName>
</protein>